<dbReference type="Pfam" id="PF07110">
    <property type="entry name" value="EthD"/>
    <property type="match status" value="1"/>
</dbReference>
<reference evidence="2 3" key="1">
    <citation type="submission" date="2014-06" db="EMBL/GenBank/DDBJ databases">
        <title>Whole Genome Sequences of Three Symbiotic Endozoicomonas Bacteria.</title>
        <authorList>
            <person name="Neave M.J."/>
            <person name="Apprill A."/>
            <person name="Voolstra C.R."/>
        </authorList>
    </citation>
    <scope>NUCLEOTIDE SEQUENCE [LARGE SCALE GENOMIC DNA]</scope>
    <source>
        <strain evidence="2 3">DSM 25634</strain>
    </source>
</reference>
<dbReference type="eggNOG" id="ENOG502ZA6Z">
    <property type="taxonomic scope" value="Bacteria"/>
</dbReference>
<comment type="caution">
    <text evidence="2">The sequence shown here is derived from an EMBL/GenBank/DDBJ whole genome shotgun (WGS) entry which is preliminary data.</text>
</comment>
<dbReference type="SUPFAM" id="SSF54909">
    <property type="entry name" value="Dimeric alpha+beta barrel"/>
    <property type="match status" value="1"/>
</dbReference>
<dbReference type="STRING" id="1137799.GZ78_16850"/>
<proteinExistence type="predicted"/>
<protein>
    <recommendedName>
        <fullName evidence="1">EthD domain-containing protein</fullName>
    </recommendedName>
</protein>
<feature type="domain" description="EthD" evidence="1">
    <location>
        <begin position="127"/>
        <end position="216"/>
    </location>
</feature>
<dbReference type="OrthoDB" id="9015064at2"/>
<dbReference type="Proteomes" id="UP000028073">
    <property type="component" value="Unassembled WGS sequence"/>
</dbReference>
<keyword evidence="3" id="KW-1185">Reference proteome</keyword>
<dbReference type="Gene3D" id="3.30.70.100">
    <property type="match status" value="1"/>
</dbReference>
<dbReference type="AlphaFoldDB" id="A0A081NG71"/>
<name>A0A081NG71_9GAMM</name>
<gene>
    <name evidence="2" type="ORF">GZ78_16850</name>
</gene>
<evidence type="ECO:0000259" key="1">
    <source>
        <dbReference type="Pfam" id="PF07110"/>
    </source>
</evidence>
<dbReference type="RefSeq" id="WP_034837712.1">
    <property type="nucleotide sequence ID" value="NZ_JOKH01000003.1"/>
</dbReference>
<dbReference type="GO" id="GO:0016491">
    <property type="term" value="F:oxidoreductase activity"/>
    <property type="evidence" value="ECO:0007669"/>
    <property type="project" value="InterPro"/>
</dbReference>
<sequence>MEKIIYLLKADENFQQPAFCEVVLGLLSEDLLKQDNVLSLRVSLNDADVARAEGLKQQHCGPLPDAMISLWVKSANDHQALEALMKPYSSRIEGYLVTESEILSAPSEERQRTPGSMQLCCLNKRGDLSDEEFLSIWKDSHGAVAVATQSTFGYRQHIVVRKLTEDSLNYIAIVEEHFPTDAMDSPHAFFDAIDDDRKLAKNRNAMVESCARFIDFNRMNCIHLSEYTIKD</sequence>
<dbReference type="InterPro" id="IPR009799">
    <property type="entry name" value="EthD_dom"/>
</dbReference>
<evidence type="ECO:0000313" key="3">
    <source>
        <dbReference type="Proteomes" id="UP000028073"/>
    </source>
</evidence>
<accession>A0A081NG71</accession>
<dbReference type="EMBL" id="JOKH01000003">
    <property type="protein sequence ID" value="KEQ17444.1"/>
    <property type="molecule type" value="Genomic_DNA"/>
</dbReference>
<dbReference type="InterPro" id="IPR011008">
    <property type="entry name" value="Dimeric_a/b-barrel"/>
</dbReference>
<organism evidence="2 3">
    <name type="scientific">Endozoicomonas numazuensis</name>
    <dbReference type="NCBI Taxonomy" id="1137799"/>
    <lineage>
        <taxon>Bacteria</taxon>
        <taxon>Pseudomonadati</taxon>
        <taxon>Pseudomonadota</taxon>
        <taxon>Gammaproteobacteria</taxon>
        <taxon>Oceanospirillales</taxon>
        <taxon>Endozoicomonadaceae</taxon>
        <taxon>Endozoicomonas</taxon>
    </lineage>
</organism>
<evidence type="ECO:0000313" key="2">
    <source>
        <dbReference type="EMBL" id="KEQ17444.1"/>
    </source>
</evidence>